<evidence type="ECO:0000313" key="2">
    <source>
        <dbReference type="EMBL" id="KAK0644232.1"/>
    </source>
</evidence>
<dbReference type="Proteomes" id="UP001174936">
    <property type="component" value="Unassembled WGS sequence"/>
</dbReference>
<reference evidence="2" key="1">
    <citation type="submission" date="2023-06" db="EMBL/GenBank/DDBJ databases">
        <title>Genome-scale phylogeny and comparative genomics of the fungal order Sordariales.</title>
        <authorList>
            <consortium name="Lawrence Berkeley National Laboratory"/>
            <person name="Hensen N."/>
            <person name="Bonometti L."/>
            <person name="Westerberg I."/>
            <person name="Brannstrom I.O."/>
            <person name="Guillou S."/>
            <person name="Cros-Aarteil S."/>
            <person name="Calhoun S."/>
            <person name="Haridas S."/>
            <person name="Kuo A."/>
            <person name="Mondo S."/>
            <person name="Pangilinan J."/>
            <person name="Riley R."/>
            <person name="Labutti K."/>
            <person name="Andreopoulos B."/>
            <person name="Lipzen A."/>
            <person name="Chen C."/>
            <person name="Yanf M."/>
            <person name="Daum C."/>
            <person name="Ng V."/>
            <person name="Clum A."/>
            <person name="Steindorff A."/>
            <person name="Ohm R."/>
            <person name="Martin F."/>
            <person name="Silar P."/>
            <person name="Natvig D."/>
            <person name="Lalanne C."/>
            <person name="Gautier V."/>
            <person name="Ament-Velasquez S.L."/>
            <person name="Kruys A."/>
            <person name="Hutchinson M.I."/>
            <person name="Powell A.J."/>
            <person name="Barry K."/>
            <person name="Miller A.N."/>
            <person name="Grigoriev I.V."/>
            <person name="Debuchy R."/>
            <person name="Gladieux P."/>
            <person name="Thoren M.H."/>
            <person name="Johannesson H."/>
        </authorList>
    </citation>
    <scope>NUCLEOTIDE SEQUENCE</scope>
    <source>
        <strain evidence="2">SMH2532-1</strain>
    </source>
</reference>
<name>A0AA39Y3J8_9PEZI</name>
<evidence type="ECO:0000256" key="1">
    <source>
        <dbReference type="SAM" id="MobiDB-lite"/>
    </source>
</evidence>
<feature type="compositionally biased region" description="Low complexity" evidence="1">
    <location>
        <begin position="95"/>
        <end position="130"/>
    </location>
</feature>
<dbReference type="AlphaFoldDB" id="A0AA39Y3J8"/>
<sequence length="143" mass="15026">MHPRLLTGAELDSSSKRPPASDSTRPAPLTRSHPAPLHHQPILLPTSIKPSARPLITTNPLPPNQLTIDARLNPRRTTTAKPLHQSTSRSPTILSSQAGQHQQQQPCPKSPSTATATLSTPAPPAGCATTHPPPPPKPGTSCA</sequence>
<organism evidence="2 3">
    <name type="scientific">Cercophora newfieldiana</name>
    <dbReference type="NCBI Taxonomy" id="92897"/>
    <lineage>
        <taxon>Eukaryota</taxon>
        <taxon>Fungi</taxon>
        <taxon>Dikarya</taxon>
        <taxon>Ascomycota</taxon>
        <taxon>Pezizomycotina</taxon>
        <taxon>Sordariomycetes</taxon>
        <taxon>Sordariomycetidae</taxon>
        <taxon>Sordariales</taxon>
        <taxon>Lasiosphaeriaceae</taxon>
        <taxon>Cercophora</taxon>
    </lineage>
</organism>
<accession>A0AA39Y3J8</accession>
<gene>
    <name evidence="2" type="ORF">B0T16DRAFT_417362</name>
</gene>
<protein>
    <submittedName>
        <fullName evidence="2">Uncharacterized protein</fullName>
    </submittedName>
</protein>
<evidence type="ECO:0000313" key="3">
    <source>
        <dbReference type="Proteomes" id="UP001174936"/>
    </source>
</evidence>
<feature type="compositionally biased region" description="Pro residues" evidence="1">
    <location>
        <begin position="131"/>
        <end position="143"/>
    </location>
</feature>
<feature type="compositionally biased region" description="Polar residues" evidence="1">
    <location>
        <begin position="56"/>
        <end position="67"/>
    </location>
</feature>
<dbReference type="EMBL" id="JAULSV010000005">
    <property type="protein sequence ID" value="KAK0644232.1"/>
    <property type="molecule type" value="Genomic_DNA"/>
</dbReference>
<feature type="region of interest" description="Disordered" evidence="1">
    <location>
        <begin position="1"/>
        <end position="143"/>
    </location>
</feature>
<comment type="caution">
    <text evidence="2">The sequence shown here is derived from an EMBL/GenBank/DDBJ whole genome shotgun (WGS) entry which is preliminary data.</text>
</comment>
<proteinExistence type="predicted"/>
<keyword evidence="3" id="KW-1185">Reference proteome</keyword>
<feature type="compositionally biased region" description="Polar residues" evidence="1">
    <location>
        <begin position="75"/>
        <end position="94"/>
    </location>
</feature>